<accession>A0A433D100</accession>
<dbReference type="EMBL" id="RBNI01008781">
    <property type="protein sequence ID" value="RUP44515.1"/>
    <property type="molecule type" value="Genomic_DNA"/>
</dbReference>
<proteinExistence type="predicted"/>
<name>A0A433D100_9FUNG</name>
<evidence type="ECO:0000313" key="1">
    <source>
        <dbReference type="EMBL" id="RUP44515.1"/>
    </source>
</evidence>
<gene>
    <name evidence="1" type="ORF">BC936DRAFT_149353</name>
</gene>
<dbReference type="AlphaFoldDB" id="A0A433D100"/>
<comment type="caution">
    <text evidence="1">The sequence shown here is derived from an EMBL/GenBank/DDBJ whole genome shotgun (WGS) entry which is preliminary data.</text>
</comment>
<sequence>MQLVHSRLAMEHVRSLAAWFILSTWLICVHFKRQASLNDHAPSVRAITKSKSICPVAFRFYQPNPSAFETKNIIRDRRGHTIASLETA</sequence>
<keyword evidence="2" id="KW-1185">Reference proteome</keyword>
<protein>
    <submittedName>
        <fullName evidence="1">Uncharacterized protein</fullName>
    </submittedName>
</protein>
<reference evidence="1 2" key="1">
    <citation type="journal article" date="2018" name="New Phytol.">
        <title>Phylogenomics of Endogonaceae and evolution of mycorrhizas within Mucoromycota.</title>
        <authorList>
            <person name="Chang Y."/>
            <person name="Desiro A."/>
            <person name="Na H."/>
            <person name="Sandor L."/>
            <person name="Lipzen A."/>
            <person name="Clum A."/>
            <person name="Barry K."/>
            <person name="Grigoriev I.V."/>
            <person name="Martin F.M."/>
            <person name="Stajich J.E."/>
            <person name="Smith M.E."/>
            <person name="Bonito G."/>
            <person name="Spatafora J.W."/>
        </authorList>
    </citation>
    <scope>NUCLEOTIDE SEQUENCE [LARGE SCALE GENOMIC DNA]</scope>
    <source>
        <strain evidence="1 2">GMNB39</strain>
    </source>
</reference>
<organism evidence="1 2">
    <name type="scientific">Jimgerdemannia flammicorona</name>
    <dbReference type="NCBI Taxonomy" id="994334"/>
    <lineage>
        <taxon>Eukaryota</taxon>
        <taxon>Fungi</taxon>
        <taxon>Fungi incertae sedis</taxon>
        <taxon>Mucoromycota</taxon>
        <taxon>Mucoromycotina</taxon>
        <taxon>Endogonomycetes</taxon>
        <taxon>Endogonales</taxon>
        <taxon>Endogonaceae</taxon>
        <taxon>Jimgerdemannia</taxon>
    </lineage>
</organism>
<dbReference type="Proteomes" id="UP000268093">
    <property type="component" value="Unassembled WGS sequence"/>
</dbReference>
<evidence type="ECO:0000313" key="2">
    <source>
        <dbReference type="Proteomes" id="UP000268093"/>
    </source>
</evidence>